<name>A0A264VWU8_PRORE</name>
<evidence type="ECO:0000313" key="1">
    <source>
        <dbReference type="EMBL" id="OZS75783.1"/>
    </source>
</evidence>
<gene>
    <name evidence="1" type="ORF">CHI95_05485</name>
</gene>
<dbReference type="Proteomes" id="UP000216001">
    <property type="component" value="Unassembled WGS sequence"/>
</dbReference>
<protein>
    <submittedName>
        <fullName evidence="1">Uncharacterized protein</fullName>
    </submittedName>
</protein>
<evidence type="ECO:0000313" key="2">
    <source>
        <dbReference type="Proteomes" id="UP000216001"/>
    </source>
</evidence>
<proteinExistence type="predicted"/>
<reference evidence="1 2" key="1">
    <citation type="submission" date="2017-07" db="EMBL/GenBank/DDBJ databases">
        <title>blaIMP-27 on transferable plasmids in Proteus mirabilis and Providencia rettgeri.</title>
        <authorList>
            <person name="Potter R."/>
        </authorList>
    </citation>
    <scope>NUCLEOTIDE SEQUENCE [LARGE SCALE GENOMIC DNA]</scope>
    <source>
        <strain evidence="1 2">PR1</strain>
    </source>
</reference>
<dbReference type="AlphaFoldDB" id="A0A264VWU8"/>
<organism evidence="1 2">
    <name type="scientific">Providencia rettgeri</name>
    <dbReference type="NCBI Taxonomy" id="587"/>
    <lineage>
        <taxon>Bacteria</taxon>
        <taxon>Pseudomonadati</taxon>
        <taxon>Pseudomonadota</taxon>
        <taxon>Gammaproteobacteria</taxon>
        <taxon>Enterobacterales</taxon>
        <taxon>Morganellaceae</taxon>
        <taxon>Providencia</taxon>
    </lineage>
</organism>
<dbReference type="EMBL" id="NOWC01000004">
    <property type="protein sequence ID" value="OZS75783.1"/>
    <property type="molecule type" value="Genomic_DNA"/>
</dbReference>
<accession>A0A264VWU8</accession>
<comment type="caution">
    <text evidence="1">The sequence shown here is derived from an EMBL/GenBank/DDBJ whole genome shotgun (WGS) entry which is preliminary data.</text>
</comment>
<sequence>MNIGKSLEDRKLYRRAAEQYNKAFYIAKPPVNGALSDQQKISSQAADRCLSKAKVKVTESYL</sequence>